<organism evidence="1 2">
    <name type="scientific">Helianthus annuus</name>
    <name type="common">Common sunflower</name>
    <dbReference type="NCBI Taxonomy" id="4232"/>
    <lineage>
        <taxon>Eukaryota</taxon>
        <taxon>Viridiplantae</taxon>
        <taxon>Streptophyta</taxon>
        <taxon>Embryophyta</taxon>
        <taxon>Tracheophyta</taxon>
        <taxon>Spermatophyta</taxon>
        <taxon>Magnoliopsida</taxon>
        <taxon>eudicotyledons</taxon>
        <taxon>Gunneridae</taxon>
        <taxon>Pentapetalae</taxon>
        <taxon>asterids</taxon>
        <taxon>campanulids</taxon>
        <taxon>Asterales</taxon>
        <taxon>Asteraceae</taxon>
        <taxon>Asteroideae</taxon>
        <taxon>Heliantheae alliance</taxon>
        <taxon>Heliantheae</taxon>
        <taxon>Helianthus</taxon>
    </lineage>
</organism>
<gene>
    <name evidence="1" type="ORF">HannXRQ_Chr17g0554251</name>
</gene>
<keyword evidence="2" id="KW-1185">Reference proteome</keyword>
<dbReference type="EMBL" id="CM007906">
    <property type="protein sequence ID" value="OTF86756.1"/>
    <property type="molecule type" value="Genomic_DNA"/>
</dbReference>
<protein>
    <submittedName>
        <fullName evidence="1">Uncharacterized protein</fullName>
    </submittedName>
</protein>
<proteinExistence type="predicted"/>
<sequence length="63" mass="7392">MMFLAYGTNKWSWCDNPHQIRKLTDLARYARIFKLRLSKEVIQGLEGVTSSWTGYIPLNLVLF</sequence>
<dbReference type="AlphaFoldDB" id="A0A251RQW8"/>
<accession>A0A251RQW8</accession>
<evidence type="ECO:0000313" key="2">
    <source>
        <dbReference type="Proteomes" id="UP000215914"/>
    </source>
</evidence>
<reference evidence="2" key="1">
    <citation type="journal article" date="2017" name="Nature">
        <title>The sunflower genome provides insights into oil metabolism, flowering and Asterid evolution.</title>
        <authorList>
            <person name="Badouin H."/>
            <person name="Gouzy J."/>
            <person name="Grassa C.J."/>
            <person name="Murat F."/>
            <person name="Staton S.E."/>
            <person name="Cottret L."/>
            <person name="Lelandais-Briere C."/>
            <person name="Owens G.L."/>
            <person name="Carrere S."/>
            <person name="Mayjonade B."/>
            <person name="Legrand L."/>
            <person name="Gill N."/>
            <person name="Kane N.C."/>
            <person name="Bowers J.E."/>
            <person name="Hubner S."/>
            <person name="Bellec A."/>
            <person name="Berard A."/>
            <person name="Berges H."/>
            <person name="Blanchet N."/>
            <person name="Boniface M.C."/>
            <person name="Brunel D."/>
            <person name="Catrice O."/>
            <person name="Chaidir N."/>
            <person name="Claudel C."/>
            <person name="Donnadieu C."/>
            <person name="Faraut T."/>
            <person name="Fievet G."/>
            <person name="Helmstetter N."/>
            <person name="King M."/>
            <person name="Knapp S.J."/>
            <person name="Lai Z."/>
            <person name="Le Paslier M.C."/>
            <person name="Lippi Y."/>
            <person name="Lorenzon L."/>
            <person name="Mandel J.R."/>
            <person name="Marage G."/>
            <person name="Marchand G."/>
            <person name="Marquand E."/>
            <person name="Bret-Mestries E."/>
            <person name="Morien E."/>
            <person name="Nambeesan S."/>
            <person name="Nguyen T."/>
            <person name="Pegot-Espagnet P."/>
            <person name="Pouilly N."/>
            <person name="Raftis F."/>
            <person name="Sallet E."/>
            <person name="Schiex T."/>
            <person name="Thomas J."/>
            <person name="Vandecasteele C."/>
            <person name="Vares D."/>
            <person name="Vear F."/>
            <person name="Vautrin S."/>
            <person name="Crespi M."/>
            <person name="Mangin B."/>
            <person name="Burke J.M."/>
            <person name="Salse J."/>
            <person name="Munos S."/>
            <person name="Vincourt P."/>
            <person name="Rieseberg L.H."/>
            <person name="Langlade N.B."/>
        </authorList>
    </citation>
    <scope>NUCLEOTIDE SEQUENCE [LARGE SCALE GENOMIC DNA]</scope>
    <source>
        <strain evidence="2">cv. SF193</strain>
    </source>
</reference>
<dbReference type="Proteomes" id="UP000215914">
    <property type="component" value="Chromosome 17"/>
</dbReference>
<evidence type="ECO:0000313" key="1">
    <source>
        <dbReference type="EMBL" id="OTF86756.1"/>
    </source>
</evidence>
<dbReference type="InParanoid" id="A0A251RQW8"/>
<name>A0A251RQW8_HELAN</name>